<dbReference type="InterPro" id="IPR011608">
    <property type="entry name" value="PRD"/>
</dbReference>
<dbReference type="SUPFAM" id="SSF50151">
    <property type="entry name" value="SacY-like RNA-binding domain"/>
    <property type="match status" value="1"/>
</dbReference>
<dbReference type="Gene3D" id="1.10.1790.10">
    <property type="entry name" value="PRD domain"/>
    <property type="match status" value="2"/>
</dbReference>
<sequence length="279" mass="31916">MKIVKKLNNNVVLSINSEGKEVVVMGKGLAFDKKKGEEIPSSAIQKIFVVEGTTQQLDISHLLLEMDNSELALAKQIITLAEKRLGYQFSDLQCLMFLDHLHYLLQRLQDGLPLPNPLLTDIKKIYDTEYQVAVEACQLIESKYPLDLSDNEAGFITLHFIKNSNQSNQFGATLESVQIVKDILGIISKNFGILLDERSFHYKRLVTHLNYFVQRVLMKEYFPKGDEFLVTVVKERYPKSFACAKKIGTYLDNAQSYHVSEDELLYLTLHIQRVIAENK</sequence>
<gene>
    <name evidence="3" type="ORF">C7P63_03640</name>
</gene>
<name>A0A429Z8Z1_9ENTE</name>
<keyword evidence="1" id="KW-0677">Repeat</keyword>
<evidence type="ECO:0000313" key="3">
    <source>
        <dbReference type="EMBL" id="RST90180.1"/>
    </source>
</evidence>
<dbReference type="AlphaFoldDB" id="A0A429Z8Z1"/>
<dbReference type="InterPro" id="IPR050661">
    <property type="entry name" value="BglG_antiterminators"/>
</dbReference>
<dbReference type="GO" id="GO:0003723">
    <property type="term" value="F:RNA binding"/>
    <property type="evidence" value="ECO:0007669"/>
    <property type="project" value="InterPro"/>
</dbReference>
<dbReference type="SUPFAM" id="SSF63520">
    <property type="entry name" value="PTS-regulatory domain, PRD"/>
    <property type="match status" value="2"/>
</dbReference>
<dbReference type="GO" id="GO:0006355">
    <property type="term" value="P:regulation of DNA-templated transcription"/>
    <property type="evidence" value="ECO:0007669"/>
    <property type="project" value="InterPro"/>
</dbReference>
<feature type="domain" description="PRD" evidence="2">
    <location>
        <begin position="65"/>
        <end position="170"/>
    </location>
</feature>
<dbReference type="PANTHER" id="PTHR30185:SF15">
    <property type="entry name" value="CRYPTIC BETA-GLUCOSIDE BGL OPERON ANTITERMINATOR"/>
    <property type="match status" value="1"/>
</dbReference>
<dbReference type="RefSeq" id="WP_125942793.1">
    <property type="nucleotide sequence ID" value="NZ_PXZH01000001.1"/>
</dbReference>
<comment type="caution">
    <text evidence="3">The sequence shown here is derived from an EMBL/GenBank/DDBJ whole genome shotgun (WGS) entry which is preliminary data.</text>
</comment>
<dbReference type="EMBL" id="PXZH01000001">
    <property type="protein sequence ID" value="RST90180.1"/>
    <property type="molecule type" value="Genomic_DNA"/>
</dbReference>
<evidence type="ECO:0000313" key="4">
    <source>
        <dbReference type="Proteomes" id="UP000277864"/>
    </source>
</evidence>
<protein>
    <submittedName>
        <fullName evidence="3">Transcription antiterminator BglG</fullName>
    </submittedName>
</protein>
<feature type="domain" description="PRD" evidence="2">
    <location>
        <begin position="171"/>
        <end position="279"/>
    </location>
</feature>
<dbReference type="InterPro" id="IPR036634">
    <property type="entry name" value="PRD_sf"/>
</dbReference>
<dbReference type="Gene3D" id="2.30.24.10">
    <property type="entry name" value="CAT RNA-binding domain"/>
    <property type="match status" value="1"/>
</dbReference>
<dbReference type="PROSITE" id="PS51372">
    <property type="entry name" value="PRD_2"/>
    <property type="match status" value="2"/>
</dbReference>
<dbReference type="Proteomes" id="UP000277864">
    <property type="component" value="Unassembled WGS sequence"/>
</dbReference>
<evidence type="ECO:0000259" key="2">
    <source>
        <dbReference type="PROSITE" id="PS51372"/>
    </source>
</evidence>
<keyword evidence="4" id="KW-1185">Reference proteome</keyword>
<dbReference type="OrthoDB" id="9813552at2"/>
<dbReference type="SMART" id="SM01061">
    <property type="entry name" value="CAT_RBD"/>
    <property type="match status" value="1"/>
</dbReference>
<dbReference type="Pfam" id="PF03123">
    <property type="entry name" value="CAT_RBD"/>
    <property type="match status" value="1"/>
</dbReference>
<reference evidence="3 4" key="1">
    <citation type="submission" date="2018-03" db="EMBL/GenBank/DDBJ databases">
        <authorList>
            <person name="Gulvik C.A."/>
        </authorList>
    </citation>
    <scope>NUCLEOTIDE SEQUENCE [LARGE SCALE GENOMIC DNA]</scope>
    <source>
        <strain evidence="3 4">JCM 31581</strain>
    </source>
</reference>
<accession>A0A429Z8Z1</accession>
<dbReference type="PANTHER" id="PTHR30185">
    <property type="entry name" value="CRYPTIC BETA-GLUCOSIDE BGL OPERON ANTITERMINATOR"/>
    <property type="match status" value="1"/>
</dbReference>
<proteinExistence type="predicted"/>
<dbReference type="InterPro" id="IPR004341">
    <property type="entry name" value="CAT_RNA-bd_dom"/>
</dbReference>
<dbReference type="Pfam" id="PF00874">
    <property type="entry name" value="PRD"/>
    <property type="match status" value="2"/>
</dbReference>
<dbReference type="InterPro" id="IPR036650">
    <property type="entry name" value="CAT_RNA-bd_dom_sf"/>
</dbReference>
<organism evidence="3 4">
    <name type="scientific">Vagococcus humatus</name>
    <dbReference type="NCBI Taxonomy" id="1889241"/>
    <lineage>
        <taxon>Bacteria</taxon>
        <taxon>Bacillati</taxon>
        <taxon>Bacillota</taxon>
        <taxon>Bacilli</taxon>
        <taxon>Lactobacillales</taxon>
        <taxon>Enterococcaceae</taxon>
        <taxon>Vagococcus</taxon>
    </lineage>
</organism>
<evidence type="ECO:0000256" key="1">
    <source>
        <dbReference type="ARBA" id="ARBA00022737"/>
    </source>
</evidence>